<feature type="domain" description="PucR C-terminal helix-turn-helix" evidence="3">
    <location>
        <begin position="483"/>
        <end position="541"/>
    </location>
</feature>
<evidence type="ECO:0000313" key="5">
    <source>
        <dbReference type="EMBL" id="TCP21671.1"/>
    </source>
</evidence>
<dbReference type="Pfam" id="PF13556">
    <property type="entry name" value="HTH_30"/>
    <property type="match status" value="1"/>
</dbReference>
<accession>A0A4R2NJQ3</accession>
<dbReference type="InterPro" id="IPR041522">
    <property type="entry name" value="CdaR_GGDEF"/>
</dbReference>
<gene>
    <name evidence="5" type="ORF">EV207_14125</name>
</gene>
<name>A0A4R2NJQ3_9BACL</name>
<dbReference type="AlphaFoldDB" id="A0A4R2NJQ3"/>
<dbReference type="Gene3D" id="1.10.10.2840">
    <property type="entry name" value="PucR C-terminal helix-turn-helix domain"/>
    <property type="match status" value="1"/>
</dbReference>
<feature type="domain" description="Purine catabolism PurC-like" evidence="2">
    <location>
        <begin position="7"/>
        <end position="124"/>
    </location>
</feature>
<evidence type="ECO:0000313" key="6">
    <source>
        <dbReference type="Proteomes" id="UP000295416"/>
    </source>
</evidence>
<dbReference type="InterPro" id="IPR042070">
    <property type="entry name" value="PucR_C-HTH_sf"/>
</dbReference>
<keyword evidence="6" id="KW-1185">Reference proteome</keyword>
<evidence type="ECO:0000259" key="4">
    <source>
        <dbReference type="Pfam" id="PF17853"/>
    </source>
</evidence>
<comment type="similarity">
    <text evidence="1">Belongs to the CdaR family.</text>
</comment>
<evidence type="ECO:0000259" key="2">
    <source>
        <dbReference type="Pfam" id="PF07905"/>
    </source>
</evidence>
<reference evidence="5 6" key="1">
    <citation type="submission" date="2019-03" db="EMBL/GenBank/DDBJ databases">
        <title>Genomic Encyclopedia of Type Strains, Phase IV (KMG-IV): sequencing the most valuable type-strain genomes for metagenomic binning, comparative biology and taxonomic classification.</title>
        <authorList>
            <person name="Goeker M."/>
        </authorList>
    </citation>
    <scope>NUCLEOTIDE SEQUENCE [LARGE SCALE GENOMIC DNA]</scope>
    <source>
        <strain evidence="5 6">DSM 19377</strain>
    </source>
</reference>
<dbReference type="InterPro" id="IPR025736">
    <property type="entry name" value="PucR_C-HTH_dom"/>
</dbReference>
<dbReference type="Pfam" id="PF17853">
    <property type="entry name" value="GGDEF_2"/>
    <property type="match status" value="1"/>
</dbReference>
<dbReference type="Proteomes" id="UP000295416">
    <property type="component" value="Unassembled WGS sequence"/>
</dbReference>
<proteinExistence type="inferred from homology"/>
<dbReference type="InterPro" id="IPR012914">
    <property type="entry name" value="PucR_dom"/>
</dbReference>
<dbReference type="InterPro" id="IPR051448">
    <property type="entry name" value="CdaR-like_regulators"/>
</dbReference>
<evidence type="ECO:0000259" key="3">
    <source>
        <dbReference type="Pfam" id="PF13556"/>
    </source>
</evidence>
<comment type="caution">
    <text evidence="5">The sequence shown here is derived from an EMBL/GenBank/DDBJ whole genome shotgun (WGS) entry which is preliminary data.</text>
</comment>
<sequence>MKTVNDLFILDIMKACKILAGHRGLERTVQFVNILDTPDAKSFLKRDHMLLTTGYAFKDDTRGFCELIREMNNNSCAGIVIKLHRFHKVLPEEVKVLADDLSLPIIELPLEFTLGEVSQHILNYLNNDKAEELFYAIHIHQKFSEMMVKEYSLGSLVEQLGHFLKRPSLLLNQRGETLALSHDFQKDSMNELKNMILDLINDHKEDARNGASFDIVNDQNEPVQSITTFPVVTKHQTSSILVIVDAHTLPYPASKLAIEQASNVISFTLIKQQAIEENAKQFKNNFFADLIDERITSEDEILSIGKHYGLEKQKHYICAVCQLDAENFRKDHDNKIQEETIGKLHNLVYDFVEDELAQTNIKGILFTKEKYYVMLFQFLDYNPVDKNEISAFFRNVQTESPEQVSFGVSSPVQSIKDIPTAYREAIETIKHGYELNKEPFIQYYKIKEFTELLQMIPKKHLKEFCHNTLNELANASLKEDIELLKTLEVFLNCQGEISETSRKMYIHRNTVKYRINKCEQMTKCSLDDPEDTLRLRVALLAMSLL</sequence>
<dbReference type="PANTHER" id="PTHR33744:SF1">
    <property type="entry name" value="DNA-BINDING TRANSCRIPTIONAL ACTIVATOR ADER"/>
    <property type="match status" value="1"/>
</dbReference>
<protein>
    <submittedName>
        <fullName evidence="5">PucR family transcriptional regulator</fullName>
    </submittedName>
</protein>
<organism evidence="5 6">
    <name type="scientific">Scopulibacillus darangshiensis</name>
    <dbReference type="NCBI Taxonomy" id="442528"/>
    <lineage>
        <taxon>Bacteria</taxon>
        <taxon>Bacillati</taxon>
        <taxon>Bacillota</taxon>
        <taxon>Bacilli</taxon>
        <taxon>Bacillales</taxon>
        <taxon>Sporolactobacillaceae</taxon>
        <taxon>Scopulibacillus</taxon>
    </lineage>
</organism>
<dbReference type="EMBL" id="SLXK01000041">
    <property type="protein sequence ID" value="TCP21671.1"/>
    <property type="molecule type" value="Genomic_DNA"/>
</dbReference>
<dbReference type="Pfam" id="PF07905">
    <property type="entry name" value="PucR"/>
    <property type="match status" value="1"/>
</dbReference>
<dbReference type="RefSeq" id="WP_132747737.1">
    <property type="nucleotide sequence ID" value="NZ_SLXK01000041.1"/>
</dbReference>
<dbReference type="PANTHER" id="PTHR33744">
    <property type="entry name" value="CARBOHYDRATE DIACID REGULATOR"/>
    <property type="match status" value="1"/>
</dbReference>
<evidence type="ECO:0000256" key="1">
    <source>
        <dbReference type="ARBA" id="ARBA00006754"/>
    </source>
</evidence>
<dbReference type="OrthoDB" id="142218at2"/>
<feature type="domain" description="CdaR GGDEF-like" evidence="4">
    <location>
        <begin position="297"/>
        <end position="429"/>
    </location>
</feature>